<dbReference type="Pfam" id="PF02225">
    <property type="entry name" value="PA"/>
    <property type="match status" value="1"/>
</dbReference>
<dbReference type="InterPro" id="IPR046450">
    <property type="entry name" value="PA_dom_sf"/>
</dbReference>
<dbReference type="EMBL" id="JAZAVJ010000261">
    <property type="protein sequence ID" value="KAK7403156.1"/>
    <property type="molecule type" value="Genomic_DNA"/>
</dbReference>
<dbReference type="Gene3D" id="3.50.30.30">
    <property type="match status" value="1"/>
</dbReference>
<dbReference type="Gene3D" id="3.40.630.10">
    <property type="entry name" value="Zn peptidases"/>
    <property type="match status" value="1"/>
</dbReference>
<evidence type="ECO:0000256" key="3">
    <source>
        <dbReference type="SAM" id="Phobius"/>
    </source>
</evidence>
<gene>
    <name evidence="7" type="ORF">QQX98_011106</name>
</gene>
<keyword evidence="3" id="KW-1133">Transmembrane helix</keyword>
<evidence type="ECO:0000256" key="2">
    <source>
        <dbReference type="SAM" id="MobiDB-lite"/>
    </source>
</evidence>
<dbReference type="InterPro" id="IPR007484">
    <property type="entry name" value="Peptidase_M28"/>
</dbReference>
<feature type="domain" description="Transferrin receptor-like dimerisation" evidence="5">
    <location>
        <begin position="794"/>
        <end position="919"/>
    </location>
</feature>
<evidence type="ECO:0000259" key="5">
    <source>
        <dbReference type="Pfam" id="PF04253"/>
    </source>
</evidence>
<keyword evidence="8" id="KW-1185">Reference proteome</keyword>
<dbReference type="InterPro" id="IPR036757">
    <property type="entry name" value="TFR-like_dimer_dom_sf"/>
</dbReference>
<dbReference type="PANTHER" id="PTHR10404">
    <property type="entry name" value="N-ACETYLATED-ALPHA-LINKED ACIDIC DIPEPTIDASE"/>
    <property type="match status" value="1"/>
</dbReference>
<dbReference type="InterPro" id="IPR007365">
    <property type="entry name" value="TFR-like_dimer_dom"/>
</dbReference>
<feature type="region of interest" description="Disordered" evidence="2">
    <location>
        <begin position="144"/>
        <end position="177"/>
    </location>
</feature>
<feature type="compositionally biased region" description="Polar residues" evidence="2">
    <location>
        <begin position="152"/>
        <end position="168"/>
    </location>
</feature>
<feature type="region of interest" description="Disordered" evidence="2">
    <location>
        <begin position="1"/>
        <end position="116"/>
    </location>
</feature>
<dbReference type="CDD" id="cd02121">
    <property type="entry name" value="PA_GCPII_like"/>
    <property type="match status" value="1"/>
</dbReference>
<feature type="domain" description="PA" evidence="4">
    <location>
        <begin position="344"/>
        <end position="431"/>
    </location>
</feature>
<sequence>MPSEKTPFYDPIPPTYDEALATSSRYDPDDWEPAPRSPTDERNAPGTESQSLLRNPAGPAGGARRADGYRAPTVETDDEDSLWDTDSDSDDETAQVRREVQEMEIEEPDHSRSSRWGKRMGFLSLPQWKWSWRPRLPRLRIQLPSRPDAPAATSTNDNEADTASNTDETTTRRRGCSTWPKIDRTTAIIMAVRAFAIFIVLGFLYVLFASDLFSGLSQRIGGGLRFNPEDLRIHVQQSVDPMRLRASVQHFSSYAHIAGTEGDYATAMDVESMFSRSKLDEVVLDEFKVYLNYPRKDGRAVQIMDSKDNEKIIWAAKLEEEEVGGETAGRQTYAFHGHSKSGDVKGPLIYANYGSREDFKLLKDKGIKTEGAIALVRYYGTQGDRALKVKAAELSGFAGCIIYSDPADDGFKKGKEAPHGLYMPKDGVQRGSVSLMSWVVGDVLTPGWESKEGQPRMKPADSPGLVGIPSIPLAWRDAQTLLQNLKGHGKEVPEGWAGGVPEVEWWTGDESSPVVRLKNEQDEVDQQPIWNVYGKIIGMEQRSKSIIIGNHRDAWAFGATDPHSGTAIMIEMARIFGDLVQRGWRPLRTIEFMSWDAEEYNLIGSTEFVENNLESLRENAYAYINLDAAVSGNNFHAAGSPMFRKTLLHALGRVTDPVSNATLRQLWEDRKAELEGLGAGSDYVAFQDIAGTSSLDLSFEGNGYPYHSSYDKFELVEEHIDPGFIYHTLMSQVVGLLILDLADRAVVPFDMPSYGDRLENWVNDLENWFTSKTGKRDGKSSKAAKTAKIGKKDISFKELKDAVKLVQRNAEEFEKWEMDWDRVVLSNGGWEDNDIGTARLEYNDKMAYFETSLLDLEMGGGVPNRTQFKHVVFGPQLWSGYDEAFFPAIRDTIDAEDWTDAQRIISKTAAIIRKAATVLEMSS</sequence>
<evidence type="ECO:0000259" key="4">
    <source>
        <dbReference type="Pfam" id="PF02225"/>
    </source>
</evidence>
<evidence type="ECO:0000313" key="8">
    <source>
        <dbReference type="Proteomes" id="UP001498476"/>
    </source>
</evidence>
<evidence type="ECO:0000259" key="6">
    <source>
        <dbReference type="Pfam" id="PF04389"/>
    </source>
</evidence>
<dbReference type="Pfam" id="PF04389">
    <property type="entry name" value="Peptidase_M28"/>
    <property type="match status" value="1"/>
</dbReference>
<comment type="caution">
    <text evidence="7">The sequence shown here is derived from an EMBL/GenBank/DDBJ whole genome shotgun (WGS) entry which is preliminary data.</text>
</comment>
<dbReference type="InterPro" id="IPR003137">
    <property type="entry name" value="PA_domain"/>
</dbReference>
<feature type="compositionally biased region" description="Acidic residues" evidence="2">
    <location>
        <begin position="75"/>
        <end position="93"/>
    </location>
</feature>
<organism evidence="7 8">
    <name type="scientific">Neonectria punicea</name>
    <dbReference type="NCBI Taxonomy" id="979145"/>
    <lineage>
        <taxon>Eukaryota</taxon>
        <taxon>Fungi</taxon>
        <taxon>Dikarya</taxon>
        <taxon>Ascomycota</taxon>
        <taxon>Pezizomycotina</taxon>
        <taxon>Sordariomycetes</taxon>
        <taxon>Hypocreomycetidae</taxon>
        <taxon>Hypocreales</taxon>
        <taxon>Nectriaceae</taxon>
        <taxon>Neonectria</taxon>
    </lineage>
</organism>
<dbReference type="Proteomes" id="UP001498476">
    <property type="component" value="Unassembled WGS sequence"/>
</dbReference>
<reference evidence="7 8" key="1">
    <citation type="journal article" date="2025" name="Microbiol. Resour. Announc.">
        <title>Draft genome sequences for Neonectria magnoliae and Neonectria punicea, canker pathogens of Liriodendron tulipifera and Acer saccharum in West Virginia.</title>
        <authorList>
            <person name="Petronek H.M."/>
            <person name="Kasson M.T."/>
            <person name="Metheny A.M."/>
            <person name="Stauder C.M."/>
            <person name="Lovett B."/>
            <person name="Lynch S.C."/>
            <person name="Garnas J.R."/>
            <person name="Kasson L.R."/>
            <person name="Stajich J.E."/>
        </authorList>
    </citation>
    <scope>NUCLEOTIDE SEQUENCE [LARGE SCALE GENOMIC DNA]</scope>
    <source>
        <strain evidence="7 8">NRRL 64653</strain>
    </source>
</reference>
<keyword evidence="3" id="KW-0812">Transmembrane</keyword>
<name>A0ABR1GMN8_9HYPO</name>
<dbReference type="SUPFAM" id="SSF53187">
    <property type="entry name" value="Zn-dependent exopeptidases"/>
    <property type="match status" value="1"/>
</dbReference>
<evidence type="ECO:0000256" key="1">
    <source>
        <dbReference type="ARBA" id="ARBA00005634"/>
    </source>
</evidence>
<dbReference type="CDD" id="cd08022">
    <property type="entry name" value="M28_PSMA_like"/>
    <property type="match status" value="1"/>
</dbReference>
<dbReference type="SUPFAM" id="SSF52025">
    <property type="entry name" value="PA domain"/>
    <property type="match status" value="1"/>
</dbReference>
<dbReference type="PANTHER" id="PTHR10404:SF71">
    <property type="entry name" value="CARBOXYPEPTIDASE TRE2, PUTATIVE (AFU_ORTHOLOGUE AFUA_3G10650)-RELATED"/>
    <property type="match status" value="1"/>
</dbReference>
<keyword evidence="3" id="KW-0472">Membrane</keyword>
<dbReference type="Pfam" id="PF04253">
    <property type="entry name" value="TFR_dimer"/>
    <property type="match status" value="1"/>
</dbReference>
<dbReference type="InterPro" id="IPR039373">
    <property type="entry name" value="Peptidase_M28B"/>
</dbReference>
<protein>
    <submittedName>
        <fullName evidence="7">Uncharacterized protein</fullName>
    </submittedName>
</protein>
<proteinExistence type="inferred from homology"/>
<dbReference type="SUPFAM" id="SSF47672">
    <property type="entry name" value="Transferrin receptor-like dimerisation domain"/>
    <property type="match status" value="1"/>
</dbReference>
<feature type="domain" description="Peptidase M28" evidence="6">
    <location>
        <begin position="531"/>
        <end position="715"/>
    </location>
</feature>
<accession>A0ABR1GMN8</accession>
<dbReference type="Gene3D" id="1.20.930.40">
    <property type="entry name" value="Transferrin receptor-like, dimerisation domain"/>
    <property type="match status" value="1"/>
</dbReference>
<feature type="transmembrane region" description="Helical" evidence="3">
    <location>
        <begin position="187"/>
        <end position="208"/>
    </location>
</feature>
<comment type="similarity">
    <text evidence="1">Belongs to the peptidase M28 family. M28B subfamily.</text>
</comment>
<evidence type="ECO:0000313" key="7">
    <source>
        <dbReference type="EMBL" id="KAK7403156.1"/>
    </source>
</evidence>